<dbReference type="AlphaFoldDB" id="A0A9P4PSW5"/>
<protein>
    <submittedName>
        <fullName evidence="2">Uncharacterized protein</fullName>
    </submittedName>
</protein>
<keyword evidence="3" id="KW-1185">Reference proteome</keyword>
<accession>A0A9P4PSW5</accession>
<name>A0A9P4PSW5_9PLEO</name>
<evidence type="ECO:0000313" key="2">
    <source>
        <dbReference type="EMBL" id="KAF2449791.1"/>
    </source>
</evidence>
<dbReference type="Proteomes" id="UP000799764">
    <property type="component" value="Unassembled WGS sequence"/>
</dbReference>
<sequence>MQGMHPQQRARGIKHTATHEPRQTVAHATECFFTSSDVAILKSYRSQVRLWVTVARLEVHDQALLNRNHSDRLACAKVRDGAVHVRYVPRAVDAGYDPEGRQDRSRGGLVAASEGGLLIGDVVDERLEAEDVTEKLAFVAAIVKQAAGFVELRKSTPCRRVLDQARGELAHARGGSGTDRAMTACVKCGLDLCAAPSGTVSFCAVAAASSVCCCCEG</sequence>
<proteinExistence type="predicted"/>
<evidence type="ECO:0000256" key="1">
    <source>
        <dbReference type="SAM" id="MobiDB-lite"/>
    </source>
</evidence>
<reference evidence="2" key="1">
    <citation type="journal article" date="2020" name="Stud. Mycol.">
        <title>101 Dothideomycetes genomes: a test case for predicting lifestyles and emergence of pathogens.</title>
        <authorList>
            <person name="Haridas S."/>
            <person name="Albert R."/>
            <person name="Binder M."/>
            <person name="Bloem J."/>
            <person name="Labutti K."/>
            <person name="Salamov A."/>
            <person name="Andreopoulos B."/>
            <person name="Baker S."/>
            <person name="Barry K."/>
            <person name="Bills G."/>
            <person name="Bluhm B."/>
            <person name="Cannon C."/>
            <person name="Castanera R."/>
            <person name="Culley D."/>
            <person name="Daum C."/>
            <person name="Ezra D."/>
            <person name="Gonzalez J."/>
            <person name="Henrissat B."/>
            <person name="Kuo A."/>
            <person name="Liang C."/>
            <person name="Lipzen A."/>
            <person name="Lutzoni F."/>
            <person name="Magnuson J."/>
            <person name="Mondo S."/>
            <person name="Nolan M."/>
            <person name="Ohm R."/>
            <person name="Pangilinan J."/>
            <person name="Park H.-J."/>
            <person name="Ramirez L."/>
            <person name="Alfaro M."/>
            <person name="Sun H."/>
            <person name="Tritt A."/>
            <person name="Yoshinaga Y."/>
            <person name="Zwiers L.-H."/>
            <person name="Turgeon B."/>
            <person name="Goodwin S."/>
            <person name="Spatafora J."/>
            <person name="Crous P."/>
            <person name="Grigoriev I."/>
        </authorList>
    </citation>
    <scope>NUCLEOTIDE SEQUENCE</scope>
    <source>
        <strain evidence="2">CBS 690.94</strain>
    </source>
</reference>
<dbReference type="EMBL" id="MU001494">
    <property type="protein sequence ID" value="KAF2449791.1"/>
    <property type="molecule type" value="Genomic_DNA"/>
</dbReference>
<organism evidence="2 3">
    <name type="scientific">Karstenula rhodostoma CBS 690.94</name>
    <dbReference type="NCBI Taxonomy" id="1392251"/>
    <lineage>
        <taxon>Eukaryota</taxon>
        <taxon>Fungi</taxon>
        <taxon>Dikarya</taxon>
        <taxon>Ascomycota</taxon>
        <taxon>Pezizomycotina</taxon>
        <taxon>Dothideomycetes</taxon>
        <taxon>Pleosporomycetidae</taxon>
        <taxon>Pleosporales</taxon>
        <taxon>Massarineae</taxon>
        <taxon>Didymosphaeriaceae</taxon>
        <taxon>Karstenula</taxon>
    </lineage>
</organism>
<gene>
    <name evidence="2" type="ORF">P171DRAFT_469742</name>
</gene>
<evidence type="ECO:0000313" key="3">
    <source>
        <dbReference type="Proteomes" id="UP000799764"/>
    </source>
</evidence>
<feature type="region of interest" description="Disordered" evidence="1">
    <location>
        <begin position="1"/>
        <end position="21"/>
    </location>
</feature>
<comment type="caution">
    <text evidence="2">The sequence shown here is derived from an EMBL/GenBank/DDBJ whole genome shotgun (WGS) entry which is preliminary data.</text>
</comment>